<dbReference type="InterPro" id="IPR010021">
    <property type="entry name" value="PGPP1/Gep4"/>
</dbReference>
<evidence type="ECO:0000313" key="3">
    <source>
        <dbReference type="Proteomes" id="UP000886886"/>
    </source>
</evidence>
<name>A0A9D0ZXG6_9FIRM</name>
<reference evidence="2" key="1">
    <citation type="submission" date="2020-10" db="EMBL/GenBank/DDBJ databases">
        <authorList>
            <person name="Gilroy R."/>
        </authorList>
    </citation>
    <scope>NUCLEOTIDE SEQUENCE</scope>
    <source>
        <strain evidence="2">ChiSjej3B21-11622</strain>
    </source>
</reference>
<organism evidence="2 3">
    <name type="scientific">Candidatus Limivivens merdigallinarum</name>
    <dbReference type="NCBI Taxonomy" id="2840859"/>
    <lineage>
        <taxon>Bacteria</taxon>
        <taxon>Bacillati</taxon>
        <taxon>Bacillota</taxon>
        <taxon>Clostridia</taxon>
        <taxon>Lachnospirales</taxon>
        <taxon>Lachnospiraceae</taxon>
        <taxon>Lachnospiraceae incertae sedis</taxon>
        <taxon>Candidatus Limivivens</taxon>
    </lineage>
</organism>
<dbReference type="Proteomes" id="UP000886886">
    <property type="component" value="Unassembled WGS sequence"/>
</dbReference>
<dbReference type="NCBIfam" id="TIGR01662">
    <property type="entry name" value="HAD-SF-IIIA"/>
    <property type="match status" value="1"/>
</dbReference>
<evidence type="ECO:0000256" key="1">
    <source>
        <dbReference type="ARBA" id="ARBA00022801"/>
    </source>
</evidence>
<evidence type="ECO:0000313" key="2">
    <source>
        <dbReference type="EMBL" id="HIQ97599.1"/>
    </source>
</evidence>
<dbReference type="InterPro" id="IPR023214">
    <property type="entry name" value="HAD_sf"/>
</dbReference>
<dbReference type="NCBIfam" id="TIGR01668">
    <property type="entry name" value="YqeG_hyp_ppase"/>
    <property type="match status" value="1"/>
</dbReference>
<dbReference type="Pfam" id="PF00702">
    <property type="entry name" value="Hydrolase"/>
    <property type="match status" value="1"/>
</dbReference>
<dbReference type="InterPro" id="IPR006439">
    <property type="entry name" value="HAD-SF_hydro_IA"/>
</dbReference>
<sequence length="169" mass="19627">MLERFFPDDYQKSTYAIDFGRLYREGIRGVIFDIDNTLVPHGAPADERAIRFFGGLRNLGMDYCLISNNKRHRVEPFARQVQAKFIENAGKPLKKNYLKAMEMMGCTLDTCLFVGDQIFTDVYGAKRCGMRNILVEPIDKKEEIQIVLKRYLEKVVLLFYRNSQKGRGK</sequence>
<accession>A0A9D0ZXG6</accession>
<proteinExistence type="predicted"/>
<dbReference type="InterPro" id="IPR051540">
    <property type="entry name" value="S-2-haloacid_dehalogenase"/>
</dbReference>
<dbReference type="InterPro" id="IPR036412">
    <property type="entry name" value="HAD-like_sf"/>
</dbReference>
<gene>
    <name evidence="2" type="ORF">IAB26_13705</name>
</gene>
<dbReference type="NCBIfam" id="TIGR01549">
    <property type="entry name" value="HAD-SF-IA-v1"/>
    <property type="match status" value="1"/>
</dbReference>
<dbReference type="GO" id="GO:0008962">
    <property type="term" value="F:phosphatidylglycerophosphatase activity"/>
    <property type="evidence" value="ECO:0007669"/>
    <property type="project" value="InterPro"/>
</dbReference>
<dbReference type="EMBL" id="DVFT01000200">
    <property type="protein sequence ID" value="HIQ97599.1"/>
    <property type="molecule type" value="Genomic_DNA"/>
</dbReference>
<dbReference type="PANTHER" id="PTHR43316:SF3">
    <property type="entry name" value="HALOACID DEHALOGENASE, TYPE II (AFU_ORTHOLOGUE AFUA_2G07750)-RELATED"/>
    <property type="match status" value="1"/>
</dbReference>
<dbReference type="AlphaFoldDB" id="A0A9D0ZXG6"/>
<comment type="caution">
    <text evidence="2">The sequence shown here is derived from an EMBL/GenBank/DDBJ whole genome shotgun (WGS) entry which is preliminary data.</text>
</comment>
<dbReference type="SUPFAM" id="SSF56784">
    <property type="entry name" value="HAD-like"/>
    <property type="match status" value="1"/>
</dbReference>
<dbReference type="InterPro" id="IPR006549">
    <property type="entry name" value="HAD-SF_hydro_IIIA"/>
</dbReference>
<dbReference type="PANTHER" id="PTHR43316">
    <property type="entry name" value="HYDROLASE, HALOACID DELAHOGENASE-RELATED"/>
    <property type="match status" value="1"/>
</dbReference>
<dbReference type="Gene3D" id="3.40.50.1000">
    <property type="entry name" value="HAD superfamily/HAD-like"/>
    <property type="match status" value="1"/>
</dbReference>
<reference evidence="2" key="2">
    <citation type="journal article" date="2021" name="PeerJ">
        <title>Extensive microbial diversity within the chicken gut microbiome revealed by metagenomics and culture.</title>
        <authorList>
            <person name="Gilroy R."/>
            <person name="Ravi A."/>
            <person name="Getino M."/>
            <person name="Pursley I."/>
            <person name="Horton D.L."/>
            <person name="Alikhan N.F."/>
            <person name="Baker D."/>
            <person name="Gharbi K."/>
            <person name="Hall N."/>
            <person name="Watson M."/>
            <person name="Adriaenssens E.M."/>
            <person name="Foster-Nyarko E."/>
            <person name="Jarju S."/>
            <person name="Secka A."/>
            <person name="Antonio M."/>
            <person name="Oren A."/>
            <person name="Chaudhuri R.R."/>
            <person name="La Ragione R."/>
            <person name="Hildebrand F."/>
            <person name="Pallen M.J."/>
        </authorList>
    </citation>
    <scope>NUCLEOTIDE SEQUENCE</scope>
    <source>
        <strain evidence="2">ChiSjej3B21-11622</strain>
    </source>
</reference>
<keyword evidence="1" id="KW-0378">Hydrolase</keyword>
<protein>
    <submittedName>
        <fullName evidence="2">YqeG family HAD IIIA-type phosphatase</fullName>
    </submittedName>
</protein>